<dbReference type="GO" id="GO:0002098">
    <property type="term" value="P:tRNA wobble uridine modification"/>
    <property type="evidence" value="ECO:0007669"/>
    <property type="project" value="TreeGrafter"/>
</dbReference>
<keyword evidence="3 5" id="KW-1133">Transmembrane helix</keyword>
<comment type="subcellular location">
    <subcellularLocation>
        <location evidence="1">Membrane</location>
        <topology evidence="1">Multi-pass membrane protein</topology>
    </subcellularLocation>
</comment>
<evidence type="ECO:0000256" key="5">
    <source>
        <dbReference type="SAM" id="Phobius"/>
    </source>
</evidence>
<dbReference type="Pfam" id="PF01926">
    <property type="entry name" value="MMR_HSR1"/>
    <property type="match status" value="1"/>
</dbReference>
<feature type="transmembrane region" description="Helical" evidence="5">
    <location>
        <begin position="360"/>
        <end position="382"/>
    </location>
</feature>
<dbReference type="InterPro" id="IPR027417">
    <property type="entry name" value="P-loop_NTPase"/>
</dbReference>
<dbReference type="InterPro" id="IPR006073">
    <property type="entry name" value="GTP-bd"/>
</dbReference>
<name>A0A4R2LD33_9GAMM</name>
<dbReference type="CDD" id="cd00880">
    <property type="entry name" value="Era_like"/>
    <property type="match status" value="1"/>
</dbReference>
<evidence type="ECO:0000313" key="8">
    <source>
        <dbReference type="Proteomes" id="UP000295765"/>
    </source>
</evidence>
<evidence type="ECO:0000259" key="6">
    <source>
        <dbReference type="Pfam" id="PF01926"/>
    </source>
</evidence>
<evidence type="ECO:0000313" key="7">
    <source>
        <dbReference type="EMBL" id="TCO82429.1"/>
    </source>
</evidence>
<dbReference type="Proteomes" id="UP000295765">
    <property type="component" value="Unassembled WGS sequence"/>
</dbReference>
<evidence type="ECO:0000256" key="2">
    <source>
        <dbReference type="ARBA" id="ARBA00022692"/>
    </source>
</evidence>
<organism evidence="7 8">
    <name type="scientific">Plasticicumulans lactativorans</name>
    <dbReference type="NCBI Taxonomy" id="1133106"/>
    <lineage>
        <taxon>Bacteria</taxon>
        <taxon>Pseudomonadati</taxon>
        <taxon>Pseudomonadota</taxon>
        <taxon>Gammaproteobacteria</taxon>
        <taxon>Candidatus Competibacteraceae</taxon>
        <taxon>Plasticicumulans</taxon>
    </lineage>
</organism>
<dbReference type="Pfam" id="PF05128">
    <property type="entry name" value="DUF697"/>
    <property type="match status" value="1"/>
</dbReference>
<dbReference type="GO" id="GO:0016020">
    <property type="term" value="C:membrane"/>
    <property type="evidence" value="ECO:0007669"/>
    <property type="project" value="UniProtKB-SubCell"/>
</dbReference>
<accession>A0A4R2LD33</accession>
<dbReference type="InterPro" id="IPR021147">
    <property type="entry name" value="DUF697"/>
</dbReference>
<dbReference type="PANTHER" id="PTHR42714:SF6">
    <property type="entry name" value="TRANSLATION INITIATION FACTOR IF-2"/>
    <property type="match status" value="1"/>
</dbReference>
<gene>
    <name evidence="7" type="ORF">EV699_105220</name>
</gene>
<protein>
    <recommendedName>
        <fullName evidence="6">G domain-containing protein</fullName>
    </recommendedName>
</protein>
<dbReference type="EMBL" id="SLWY01000005">
    <property type="protein sequence ID" value="TCO82429.1"/>
    <property type="molecule type" value="Genomic_DNA"/>
</dbReference>
<comment type="caution">
    <text evidence="7">The sequence shown here is derived from an EMBL/GenBank/DDBJ whole genome shotgun (WGS) entry which is preliminary data.</text>
</comment>
<keyword evidence="8" id="KW-1185">Reference proteome</keyword>
<dbReference type="PANTHER" id="PTHR42714">
    <property type="entry name" value="TRNA MODIFICATION GTPASE GTPBP3"/>
    <property type="match status" value="1"/>
</dbReference>
<dbReference type="GO" id="GO:0005525">
    <property type="term" value="F:GTP binding"/>
    <property type="evidence" value="ECO:0007669"/>
    <property type="project" value="InterPro"/>
</dbReference>
<dbReference type="SUPFAM" id="SSF52540">
    <property type="entry name" value="P-loop containing nucleoside triphosphate hydrolases"/>
    <property type="match status" value="1"/>
</dbReference>
<dbReference type="GO" id="GO:0030488">
    <property type="term" value="P:tRNA methylation"/>
    <property type="evidence" value="ECO:0007669"/>
    <property type="project" value="TreeGrafter"/>
</dbReference>
<evidence type="ECO:0000256" key="3">
    <source>
        <dbReference type="ARBA" id="ARBA00022989"/>
    </source>
</evidence>
<feature type="transmembrane region" description="Helical" evidence="5">
    <location>
        <begin position="388"/>
        <end position="408"/>
    </location>
</feature>
<dbReference type="Gene3D" id="3.40.50.300">
    <property type="entry name" value="P-loop containing nucleotide triphosphate hydrolases"/>
    <property type="match status" value="1"/>
</dbReference>
<sequence length="463" mass="49193">MRDAWPAWLSVGRAGTTPEPPADLPVPAASGDAHLRLARESLRELLDDARVPADVRARLGEDYRQLQMLLDRLEHEQLHIAVFGRVSVGKSALLNALLGESRFSTSPLHGETTAAAAARWEAVGDLAGVRQICDGGVYLVDTPGINEVDGALRERLAVEVAGSADLVLFVCDGDLTETELAALRRLATGTRPIVLALNKTDRYTRAERDSLLAALERRSAGLVRPEHIVPTAAAPAERVVIRVAADGSERETRERPPAQVEDLRETLWAVLAAEGKTVAAVNAGLFAGHFADRLAREILGVRRELAEAVVRRYSLGKGVAVALNPIPLADLLAAVSDVAMVVHLGRVYGLPVSRSEAGGVLAAIVAQLALLLGTVFGVNLLASALKGVSLGLSTVVTAAAQGAIAYYGTYVVGRAAERYFAQGRSWGEGGPKRAVQEILDSLDRDSLLADAREDILARLKGRS</sequence>
<dbReference type="GO" id="GO:0005737">
    <property type="term" value="C:cytoplasm"/>
    <property type="evidence" value="ECO:0007669"/>
    <property type="project" value="TreeGrafter"/>
</dbReference>
<dbReference type="AlphaFoldDB" id="A0A4R2LD33"/>
<keyword evidence="4 5" id="KW-0472">Membrane</keyword>
<keyword evidence="2 5" id="KW-0812">Transmembrane</keyword>
<reference evidence="7 8" key="1">
    <citation type="submission" date="2019-03" db="EMBL/GenBank/DDBJ databases">
        <title>Genomic Encyclopedia of Type Strains, Phase IV (KMG-IV): sequencing the most valuable type-strain genomes for metagenomic binning, comparative biology and taxonomic classification.</title>
        <authorList>
            <person name="Goeker M."/>
        </authorList>
    </citation>
    <scope>NUCLEOTIDE SEQUENCE [LARGE SCALE GENOMIC DNA]</scope>
    <source>
        <strain evidence="7 8">DSM 25287</strain>
    </source>
</reference>
<proteinExistence type="predicted"/>
<evidence type="ECO:0000256" key="1">
    <source>
        <dbReference type="ARBA" id="ARBA00004141"/>
    </source>
</evidence>
<evidence type="ECO:0000256" key="4">
    <source>
        <dbReference type="ARBA" id="ARBA00023136"/>
    </source>
</evidence>
<feature type="domain" description="G" evidence="6">
    <location>
        <begin position="79"/>
        <end position="199"/>
    </location>
</feature>